<dbReference type="InterPro" id="IPR004183">
    <property type="entry name" value="Xdiol_dOase_suB"/>
</dbReference>
<feature type="domain" description="Extradiol ring-cleavage dioxygenase class III enzyme subunit B" evidence="6">
    <location>
        <begin position="10"/>
        <end position="244"/>
    </location>
</feature>
<keyword evidence="8" id="KW-1185">Reference proteome</keyword>
<dbReference type="Proteomes" id="UP001495147">
    <property type="component" value="Unassembled WGS sequence"/>
</dbReference>
<dbReference type="EMBL" id="JBDPZD010000003">
    <property type="protein sequence ID" value="MEO3692216.1"/>
    <property type="molecule type" value="Genomic_DNA"/>
</dbReference>
<name>A0ABV0G3B0_9BURK</name>
<keyword evidence="7" id="KW-0223">Dioxygenase</keyword>
<evidence type="ECO:0000256" key="1">
    <source>
        <dbReference type="ARBA" id="ARBA00001947"/>
    </source>
</evidence>
<dbReference type="PIRSF" id="PIRSF006157">
    <property type="entry name" value="Doxgns_DODA"/>
    <property type="match status" value="1"/>
</dbReference>
<dbReference type="GO" id="GO:0051213">
    <property type="term" value="F:dioxygenase activity"/>
    <property type="evidence" value="ECO:0007669"/>
    <property type="project" value="UniProtKB-KW"/>
</dbReference>
<evidence type="ECO:0000313" key="7">
    <source>
        <dbReference type="EMBL" id="MEO3692216.1"/>
    </source>
</evidence>
<comment type="caution">
    <text evidence="7">The sequence shown here is derived from an EMBL/GenBank/DDBJ whole genome shotgun (WGS) entry which is preliminary data.</text>
</comment>
<dbReference type="PANTHER" id="PTHR30096">
    <property type="entry name" value="4,5-DOPA DIOXYGENASE EXTRADIOL-LIKE PROTEIN"/>
    <property type="match status" value="1"/>
</dbReference>
<reference evidence="7 8" key="1">
    <citation type="submission" date="2024-05" db="EMBL/GenBank/DDBJ databases">
        <title>Roseateles sp. DJS-2-20 16S ribosomal RNA gene Genome sequencing and assembly.</title>
        <authorList>
            <person name="Woo H."/>
        </authorList>
    </citation>
    <scope>NUCLEOTIDE SEQUENCE [LARGE SCALE GENOMIC DNA]</scope>
    <source>
        <strain evidence="7 8">DJS-2-20</strain>
    </source>
</reference>
<dbReference type="Gene3D" id="3.40.830.10">
    <property type="entry name" value="LigB-like"/>
    <property type="match status" value="1"/>
</dbReference>
<dbReference type="PANTHER" id="PTHR30096:SF0">
    <property type="entry name" value="4,5-DOPA DIOXYGENASE EXTRADIOL-LIKE PROTEIN"/>
    <property type="match status" value="1"/>
</dbReference>
<organism evidence="7 8">
    <name type="scientific">Roseateles paludis</name>
    <dbReference type="NCBI Taxonomy" id="3145238"/>
    <lineage>
        <taxon>Bacteria</taxon>
        <taxon>Pseudomonadati</taxon>
        <taxon>Pseudomonadota</taxon>
        <taxon>Betaproteobacteria</taxon>
        <taxon>Burkholderiales</taxon>
        <taxon>Sphaerotilaceae</taxon>
        <taxon>Roseateles</taxon>
    </lineage>
</organism>
<proteinExistence type="inferred from homology"/>
<dbReference type="EC" id="1.13.-.-" evidence="7"/>
<accession>A0ABV0G3B0</accession>
<dbReference type="SUPFAM" id="SSF53213">
    <property type="entry name" value="LigB-like"/>
    <property type="match status" value="1"/>
</dbReference>
<protein>
    <submittedName>
        <fullName evidence="7">Class III extradiol ring-cleavage dioxygenase</fullName>
        <ecNumber evidence="7">1.13.-.-</ecNumber>
    </submittedName>
</protein>
<evidence type="ECO:0000256" key="3">
    <source>
        <dbReference type="ARBA" id="ARBA00022723"/>
    </source>
</evidence>
<dbReference type="Pfam" id="PF02900">
    <property type="entry name" value="LigB"/>
    <property type="match status" value="1"/>
</dbReference>
<evidence type="ECO:0000256" key="2">
    <source>
        <dbReference type="ARBA" id="ARBA00007581"/>
    </source>
</evidence>
<evidence type="ECO:0000313" key="8">
    <source>
        <dbReference type="Proteomes" id="UP001495147"/>
    </source>
</evidence>
<dbReference type="InterPro" id="IPR014436">
    <property type="entry name" value="Extradiol_dOase_DODA"/>
</dbReference>
<comment type="similarity">
    <text evidence="2">Belongs to the DODA-type extradiol aromatic ring-opening dioxygenase family.</text>
</comment>
<keyword evidence="5 7" id="KW-0560">Oxidoreductase</keyword>
<gene>
    <name evidence="7" type="ORF">ABDJ85_12100</name>
</gene>
<comment type="cofactor">
    <cofactor evidence="1">
        <name>Zn(2+)</name>
        <dbReference type="ChEBI" id="CHEBI:29105"/>
    </cofactor>
</comment>
<dbReference type="CDD" id="cd07363">
    <property type="entry name" value="45_DOPA_Dioxygenase"/>
    <property type="match status" value="1"/>
</dbReference>
<sequence length="267" mass="28636">MNAPQRLPTFFLSHGGGPWPWMDGPMRQGYRLLEASLTGLPASLPARPKAVLMISAHWEEAAFTLQSSAAPGMVYDYGGFPPHTYRIVYPAPGAPELAARVAGLIKAGGLPAALDGQRGYDHGAFCTAYPMYPQADVPMVQLSLRRGLDPAEHLALGRLLAPLRDEGVLIIGSGFSFHNLRLLNEAGRAPSAAFDAWLQQALPDPAGRAERLMAWAQAPAARIAHPREEHLLPLMVAAGAAEGEAGHCNYLETEFFGAITTSSFRFG</sequence>
<keyword evidence="3" id="KW-0479">Metal-binding</keyword>
<evidence type="ECO:0000259" key="6">
    <source>
        <dbReference type="Pfam" id="PF02900"/>
    </source>
</evidence>
<evidence type="ECO:0000256" key="4">
    <source>
        <dbReference type="ARBA" id="ARBA00022833"/>
    </source>
</evidence>
<dbReference type="RefSeq" id="WP_347705040.1">
    <property type="nucleotide sequence ID" value="NZ_JBDPZD010000003.1"/>
</dbReference>
<evidence type="ECO:0000256" key="5">
    <source>
        <dbReference type="ARBA" id="ARBA00023002"/>
    </source>
</evidence>
<keyword evidence="4" id="KW-0862">Zinc</keyword>